<dbReference type="AlphaFoldDB" id="A0A4R2H201"/>
<keyword evidence="5" id="KW-1185">Reference proteome</keyword>
<feature type="domain" description="Lantibiotic dehydratase N-terminal" evidence="1">
    <location>
        <begin position="6"/>
        <end position="282"/>
    </location>
</feature>
<dbReference type="Proteomes" id="UP000622648">
    <property type="component" value="Unassembled WGS sequence"/>
</dbReference>
<accession>A0A4R2H201</accession>
<sequence length="289" mass="32739">MYENLSEWRYAEYAKEGQLRAYKLTDVDNSVNLAPILQRAKSGATLDTLAKLLQVAETVSYQDASDYIEELCEAQILVSELEITVSGSEPLTQLIKKLDELEDVQVYKDFFNKLYNLLSNPINDVAYYRQIILFLEQIVGGKISENDIFQVDMFISQKKKVIDKKVINKVIEQVNNLLAFAPPYKNEVLNSFKTSFKKKIDVAEIPLAMVMDLDSGIGYGNFIEANPGDSGWGDDLLVTNRVVSATNIDTLQQFVIEKHLSILNTEITVVDITDDDIANIKKKLQTEFF</sequence>
<dbReference type="Pfam" id="PF04738">
    <property type="entry name" value="Lant_dehydr_N"/>
    <property type="match status" value="1"/>
</dbReference>
<reference evidence="3 4" key="3">
    <citation type="submission" date="2019-03" db="EMBL/GenBank/DDBJ databases">
        <title>Genomic Encyclopedia of Type Strains, Phase IV (KMG-IV): sequencing the most valuable type-strain genomes for metagenomic binning, comparative biology and taxonomic classification.</title>
        <authorList>
            <person name="Goeker M."/>
        </authorList>
    </citation>
    <scope>NUCLEOTIDE SEQUENCE [LARGE SCALE GENOMIC DNA]</scope>
    <source>
        <strain evidence="3 4">DSM 103236</strain>
    </source>
</reference>
<gene>
    <name evidence="3" type="ORF">EV200_11195</name>
    <name evidence="2" type="ORF">GCM10011413_41520</name>
</gene>
<comment type="caution">
    <text evidence="3">The sequence shown here is derived from an EMBL/GenBank/DDBJ whole genome shotgun (WGS) entry which is preliminary data.</text>
</comment>
<evidence type="ECO:0000313" key="5">
    <source>
        <dbReference type="Proteomes" id="UP000622648"/>
    </source>
</evidence>
<dbReference type="InterPro" id="IPR006827">
    <property type="entry name" value="Lant_deHydtase_N"/>
</dbReference>
<reference evidence="5" key="2">
    <citation type="journal article" date="2019" name="Int. J. Syst. Evol. Microbiol.">
        <title>The Global Catalogue of Microorganisms (GCM) 10K type strain sequencing project: providing services to taxonomists for standard genome sequencing and annotation.</title>
        <authorList>
            <consortium name="The Broad Institute Genomics Platform"/>
            <consortium name="The Broad Institute Genome Sequencing Center for Infectious Disease"/>
            <person name="Wu L."/>
            <person name="Ma J."/>
        </authorList>
    </citation>
    <scope>NUCLEOTIDE SEQUENCE [LARGE SCALE GENOMIC DNA]</scope>
    <source>
        <strain evidence="5">CGMCC 1.15644</strain>
    </source>
</reference>
<evidence type="ECO:0000313" key="4">
    <source>
        <dbReference type="Proteomes" id="UP000295684"/>
    </source>
</evidence>
<protein>
    <submittedName>
        <fullName evidence="3">Lantibiotic biosynthesis dehydratase-like protein</fullName>
    </submittedName>
</protein>
<organism evidence="3 4">
    <name type="scientific">Pedobacter psychrotolerans</name>
    <dbReference type="NCBI Taxonomy" id="1843235"/>
    <lineage>
        <taxon>Bacteria</taxon>
        <taxon>Pseudomonadati</taxon>
        <taxon>Bacteroidota</taxon>
        <taxon>Sphingobacteriia</taxon>
        <taxon>Sphingobacteriales</taxon>
        <taxon>Sphingobacteriaceae</taxon>
        <taxon>Pedobacter</taxon>
    </lineage>
</organism>
<dbReference type="EMBL" id="BMJO01000010">
    <property type="protein sequence ID" value="GGE70518.1"/>
    <property type="molecule type" value="Genomic_DNA"/>
</dbReference>
<name>A0A4R2H201_9SPHI</name>
<dbReference type="EMBL" id="SLWO01000011">
    <property type="protein sequence ID" value="TCO18757.1"/>
    <property type="molecule type" value="Genomic_DNA"/>
</dbReference>
<evidence type="ECO:0000313" key="3">
    <source>
        <dbReference type="EMBL" id="TCO18757.1"/>
    </source>
</evidence>
<reference evidence="2" key="1">
    <citation type="journal article" date="2014" name="Int. J. Syst. Evol. Microbiol.">
        <title>Complete genome of a new Firmicutes species belonging to the dominant human colonic microbiota ('Ruminococcus bicirculans') reveals two chromosomes and a selective capacity to utilize plant glucans.</title>
        <authorList>
            <consortium name="NISC Comparative Sequencing Program"/>
            <person name="Wegmann U."/>
            <person name="Louis P."/>
            <person name="Goesmann A."/>
            <person name="Henrissat B."/>
            <person name="Duncan S.H."/>
            <person name="Flint H.J."/>
        </authorList>
    </citation>
    <scope>NUCLEOTIDE SEQUENCE</scope>
    <source>
        <strain evidence="2">CGMCC 1.15644</strain>
    </source>
</reference>
<evidence type="ECO:0000259" key="1">
    <source>
        <dbReference type="Pfam" id="PF04738"/>
    </source>
</evidence>
<proteinExistence type="predicted"/>
<reference evidence="2" key="4">
    <citation type="submission" date="2024-05" db="EMBL/GenBank/DDBJ databases">
        <authorList>
            <person name="Sun Q."/>
            <person name="Zhou Y."/>
        </authorList>
    </citation>
    <scope>NUCLEOTIDE SEQUENCE</scope>
    <source>
        <strain evidence="2">CGMCC 1.15644</strain>
    </source>
</reference>
<dbReference type="Proteomes" id="UP000295684">
    <property type="component" value="Unassembled WGS sequence"/>
</dbReference>
<evidence type="ECO:0000313" key="2">
    <source>
        <dbReference type="EMBL" id="GGE70518.1"/>
    </source>
</evidence>